<dbReference type="Pfam" id="PF04860">
    <property type="entry name" value="Phage_portal"/>
    <property type="match status" value="1"/>
</dbReference>
<dbReference type="AlphaFoldDB" id="A0A0F9HJW1"/>
<protein>
    <recommendedName>
        <fullName evidence="2">Phage portal protein</fullName>
    </recommendedName>
</protein>
<organism evidence="1">
    <name type="scientific">marine sediment metagenome</name>
    <dbReference type="NCBI Taxonomy" id="412755"/>
    <lineage>
        <taxon>unclassified sequences</taxon>
        <taxon>metagenomes</taxon>
        <taxon>ecological metagenomes</taxon>
    </lineage>
</organism>
<comment type="caution">
    <text evidence="1">The sequence shown here is derived from an EMBL/GenBank/DDBJ whole genome shotgun (WGS) entry which is preliminary data.</text>
</comment>
<gene>
    <name evidence="1" type="ORF">LCGC14_1694390</name>
</gene>
<evidence type="ECO:0008006" key="2">
    <source>
        <dbReference type="Google" id="ProtNLM"/>
    </source>
</evidence>
<dbReference type="InterPro" id="IPR006944">
    <property type="entry name" value="Phage/GTA_portal"/>
</dbReference>
<dbReference type="EMBL" id="LAZR01014867">
    <property type="protein sequence ID" value="KKM15606.1"/>
    <property type="molecule type" value="Genomic_DNA"/>
</dbReference>
<proteinExistence type="predicted"/>
<reference evidence="1" key="1">
    <citation type="journal article" date="2015" name="Nature">
        <title>Complex archaea that bridge the gap between prokaryotes and eukaryotes.</title>
        <authorList>
            <person name="Spang A."/>
            <person name="Saw J.H."/>
            <person name="Jorgensen S.L."/>
            <person name="Zaremba-Niedzwiedzka K."/>
            <person name="Martijn J."/>
            <person name="Lind A.E."/>
            <person name="van Eijk R."/>
            <person name="Schleper C."/>
            <person name="Guy L."/>
            <person name="Ettema T.J."/>
        </authorList>
    </citation>
    <scope>NUCLEOTIDE SEQUENCE</scope>
</reference>
<name>A0A0F9HJW1_9ZZZZ</name>
<accession>A0A0F9HJW1</accession>
<evidence type="ECO:0000313" key="1">
    <source>
        <dbReference type="EMBL" id="KKM15606.1"/>
    </source>
</evidence>
<sequence length="327" mass="35933">MIGLYAVAAISTTGAGYLHKVRNVMGDIIQLWPLYPEFIHPVTPRDGSEFLTDWKYTPPGGREFPIPAEDIIQLRWEMNRHDFRLGHAPLQDVLLEVLQDHEAAEFSTALLTNLGVPGVVLSPKDPDERISDPVALAKDFQSKFTGTKRGQPFVGGAALQVEMVSFSPKDMDLTALRRVPEERISAVLGWPAILAGLGAGLTATSGRGESSTLREDAIESTLIPLWKLAGRQLTRQLLFDEQSFGPPNPKRSLQMDLTEVRALKKDEKDEVEKIDMAVTGGWATVGEARTLIGLPAEDTHDVFLRNISTFPVRSDEDPTLTDGEPTG</sequence>